<protein>
    <submittedName>
        <fullName evidence="1">Uncharacterized protein</fullName>
    </submittedName>
</protein>
<proteinExistence type="predicted"/>
<organism evidence="1">
    <name type="scientific">uncultured Caudovirales phage</name>
    <dbReference type="NCBI Taxonomy" id="2100421"/>
    <lineage>
        <taxon>Viruses</taxon>
        <taxon>Duplodnaviria</taxon>
        <taxon>Heunggongvirae</taxon>
        <taxon>Uroviricota</taxon>
        <taxon>Caudoviricetes</taxon>
        <taxon>Peduoviridae</taxon>
        <taxon>Maltschvirus</taxon>
        <taxon>Maltschvirus maltsch</taxon>
    </lineage>
</organism>
<accession>A0A6J5MU02</accession>
<reference evidence="1" key="1">
    <citation type="submission" date="2020-04" db="EMBL/GenBank/DDBJ databases">
        <authorList>
            <person name="Chiriac C."/>
            <person name="Salcher M."/>
            <person name="Ghai R."/>
            <person name="Kavagutti S V."/>
        </authorList>
    </citation>
    <scope>NUCLEOTIDE SEQUENCE</scope>
</reference>
<gene>
    <name evidence="1" type="ORF">UFOVP523_13</name>
</gene>
<dbReference type="EMBL" id="LR796502">
    <property type="protein sequence ID" value="CAB4148603.1"/>
    <property type="molecule type" value="Genomic_DNA"/>
</dbReference>
<name>A0A6J5MU02_9CAUD</name>
<sequence>MKRQVDIYIEGTELNTVLGGYNYLKIDLFDDEKINISSSIQNVQDISKVYTDFSQSFTVPASENNNKIFEYFYQNDVDGAIDHNLRRYAYIEIGMVPFRSGKIQLEGSSVKNNKVEHYSITFYGDLISLKDTFGNTKINQLNYDFITQPQNSLDVKDRITDTSTDYDVRYPLISSEKPWTYADGTSTDITTSAGRISHTDLFPAVKVSKIFEAIENDYNLTFQSTFLQTDKFKKLFLFCKNIDNVDEKKYGKALTYNNIVIVNSQYNEPPNPIIYDNGLITLTGSDIGINTGYNVYFNLDYISVLDVNIDIDLYKNNVFLQTAKFSADITTNIQIFYIESTSTYTEELTFKIKASKTCDIKYNIQVEKYYKNNYFVNLGGVIAYQTNNFTINNSVTSIYTNMPDITVSDFFSGILKEFNLTCYSVGIDTFQIEPLDNWYSKGAVINVTKYVDTDTISIDRLPLYKNVSFTYQKSESFINRKFAASGKEYGDISNNYAYDGGEYNITVPFENLNFQKFSNTELQVGYCLTPEPDFKPYIPKPILLYYNGATTSSVKFYDGTSESTITNIALFGQDLFYNNQIYSLNFSTDTSTWYNTLIENSLFAVYYFGYLSNLFNIKNRLTKIKANFPIGLITSLRLNDRLVIEDKRYIINTINSDITTGEVSLELINDFRPVITQ</sequence>
<evidence type="ECO:0000313" key="1">
    <source>
        <dbReference type="EMBL" id="CAB4148603.1"/>
    </source>
</evidence>